<evidence type="ECO:0000313" key="1">
    <source>
        <dbReference type="EMBL" id="QOX62950.1"/>
    </source>
</evidence>
<gene>
    <name evidence="1" type="ORF">FRZ06_06145</name>
</gene>
<dbReference type="Proteomes" id="UP000594014">
    <property type="component" value="Chromosome"/>
</dbReference>
<evidence type="ECO:0000313" key="2">
    <source>
        <dbReference type="Proteomes" id="UP000594014"/>
    </source>
</evidence>
<dbReference type="EMBL" id="CP042469">
    <property type="protein sequence ID" value="QOX62950.1"/>
    <property type="molecule type" value="Genomic_DNA"/>
</dbReference>
<sequence length="572" mass="63074">MPLVPPAPAVSADKAADSILKSGVIYTIDSADSVAEAIAIKDGKIAFVGSNAGAAAYQGSNTKVIDLKGKTVLPGFIDAHAHAPGTKLTELFDIYLYESITKEQTLADIKAFIDANPNLQEYWGTGYTVGMAGDAKGPKKEWLDEICADKPIILTSNDGHNKWLNSKALEMNGITKDTPNPAGGLIQKDPATGELWGSITDASSLITMSQTYTKEQQKEALAAFVHTMNGWGYTSVMSIAPTMVDLERYQELEQSGNLTYRVNLAGEISPSEPFEPQLKSLIDLRSRLDSDLIDVTTAKVFADGVVEGMTAYLLKPYDPAAGLDPDYRAEFYWDPEQLDQYFDKIMKAGFQIHVHSIGDASTRLVLDSMEYAQNANPSIDNRNVITHLQVVDDAEKVRMGKLEVIAALQPYWHLKEPEWWEVVDKVALGEDRAYREYPVKSLLDNGVLLTASGDHPVSPINNPFWAIEADVTRNLNNAEYYGVKDITNKDDPTWLLNPAERVTVKDMVKAYTINGAYQLYREKTAGSLEAGKFADLIVIDQDIFKVNPLNIDKTQVLTTIFNGRVVFGDEQF</sequence>
<reference evidence="1" key="1">
    <citation type="submission" date="2019-08" db="EMBL/GenBank/DDBJ databases">
        <title>Genome sequence of Clostridiales bacterium MT110.</title>
        <authorList>
            <person name="Cao J."/>
        </authorList>
    </citation>
    <scope>NUCLEOTIDE SEQUENCE</scope>
    <source>
        <strain evidence="1">MT110</strain>
    </source>
</reference>
<proteinExistence type="predicted"/>
<name>A0ACD1A967_9FIRM</name>
<protein>
    <submittedName>
        <fullName evidence="1">Amidohydrolase</fullName>
    </submittedName>
</protein>
<organism evidence="1 2">
    <name type="scientific">Anoxybacterium hadale</name>
    <dbReference type="NCBI Taxonomy" id="3408580"/>
    <lineage>
        <taxon>Bacteria</taxon>
        <taxon>Bacillati</taxon>
        <taxon>Bacillota</taxon>
        <taxon>Clostridia</taxon>
        <taxon>Peptostreptococcales</taxon>
        <taxon>Anaerovoracaceae</taxon>
        <taxon>Anoxybacterium</taxon>
    </lineage>
</organism>
<accession>A0ACD1A967</accession>
<keyword evidence="2" id="KW-1185">Reference proteome</keyword>